<evidence type="ECO:0000259" key="5">
    <source>
        <dbReference type="Pfam" id="PF01370"/>
    </source>
</evidence>
<name>A0A4R2IL66_9PSEU</name>
<organism evidence="6 7">
    <name type="scientific">Actinocrispum wychmicini</name>
    <dbReference type="NCBI Taxonomy" id="1213861"/>
    <lineage>
        <taxon>Bacteria</taxon>
        <taxon>Bacillati</taxon>
        <taxon>Actinomycetota</taxon>
        <taxon>Actinomycetes</taxon>
        <taxon>Pseudonocardiales</taxon>
        <taxon>Pseudonocardiaceae</taxon>
        <taxon>Actinocrispum</taxon>
    </lineage>
</organism>
<dbReference type="InterPro" id="IPR044516">
    <property type="entry name" value="UXS-like"/>
</dbReference>
<dbReference type="Proteomes" id="UP000295680">
    <property type="component" value="Unassembled WGS sequence"/>
</dbReference>
<dbReference type="PANTHER" id="PTHR43078:SF6">
    <property type="entry name" value="UDP-GLUCURONIC ACID DECARBOXYLASE 1"/>
    <property type="match status" value="1"/>
</dbReference>
<reference evidence="6 7" key="1">
    <citation type="submission" date="2019-03" db="EMBL/GenBank/DDBJ databases">
        <title>Genomic Encyclopedia of Type Strains, Phase IV (KMG-IV): sequencing the most valuable type-strain genomes for metagenomic binning, comparative biology and taxonomic classification.</title>
        <authorList>
            <person name="Goeker M."/>
        </authorList>
    </citation>
    <scope>NUCLEOTIDE SEQUENCE [LARGE SCALE GENOMIC DNA]</scope>
    <source>
        <strain evidence="6 7">DSM 45934</strain>
    </source>
</reference>
<accession>A0A4R2IL66</accession>
<dbReference type="Pfam" id="PF01370">
    <property type="entry name" value="Epimerase"/>
    <property type="match status" value="1"/>
</dbReference>
<evidence type="ECO:0000313" key="7">
    <source>
        <dbReference type="Proteomes" id="UP000295680"/>
    </source>
</evidence>
<proteinExistence type="predicted"/>
<evidence type="ECO:0000256" key="4">
    <source>
        <dbReference type="ARBA" id="ARBA00023239"/>
    </source>
</evidence>
<dbReference type="InterPro" id="IPR001509">
    <property type="entry name" value="Epimerase_deHydtase"/>
</dbReference>
<keyword evidence="7" id="KW-1185">Reference proteome</keyword>
<protein>
    <submittedName>
        <fullName evidence="6">GDP-mannose 4,6 dehydratase</fullName>
    </submittedName>
</protein>
<sequence>MRLDDGRVIPTFVSQALKAQPITVHGDGMQTRSLCYVSDLVDGVVRMAKSAHPGPINIGNPRETTIIELARSVRDRCVSDSDIVLGPEKAEDPRRRMPDISLASSVLGWEPKTSFEDGLDLAIPWFSSRIAGTAACTDAGAPGAGR</sequence>
<feature type="domain" description="NAD-dependent epimerase/dehydratase" evidence="5">
    <location>
        <begin position="4"/>
        <end position="59"/>
    </location>
</feature>
<comment type="caution">
    <text evidence="6">The sequence shown here is derived from an EMBL/GenBank/DDBJ whole genome shotgun (WGS) entry which is preliminary data.</text>
</comment>
<dbReference type="AlphaFoldDB" id="A0A4R2IL66"/>
<evidence type="ECO:0000256" key="1">
    <source>
        <dbReference type="ARBA" id="ARBA00001911"/>
    </source>
</evidence>
<keyword evidence="2" id="KW-0210">Decarboxylase</keyword>
<evidence type="ECO:0000256" key="2">
    <source>
        <dbReference type="ARBA" id="ARBA00022793"/>
    </source>
</evidence>
<dbReference type="EMBL" id="SLWS01000020">
    <property type="protein sequence ID" value="TCO45861.1"/>
    <property type="molecule type" value="Genomic_DNA"/>
</dbReference>
<dbReference type="InterPro" id="IPR036291">
    <property type="entry name" value="NAD(P)-bd_dom_sf"/>
</dbReference>
<keyword evidence="3" id="KW-0520">NAD</keyword>
<dbReference type="SUPFAM" id="SSF51735">
    <property type="entry name" value="NAD(P)-binding Rossmann-fold domains"/>
    <property type="match status" value="1"/>
</dbReference>
<comment type="cofactor">
    <cofactor evidence="1">
        <name>NAD(+)</name>
        <dbReference type="ChEBI" id="CHEBI:57540"/>
    </cofactor>
</comment>
<dbReference type="GO" id="GO:0042732">
    <property type="term" value="P:D-xylose metabolic process"/>
    <property type="evidence" value="ECO:0007669"/>
    <property type="project" value="InterPro"/>
</dbReference>
<evidence type="ECO:0000256" key="3">
    <source>
        <dbReference type="ARBA" id="ARBA00023027"/>
    </source>
</evidence>
<dbReference type="GO" id="GO:0005737">
    <property type="term" value="C:cytoplasm"/>
    <property type="evidence" value="ECO:0007669"/>
    <property type="project" value="TreeGrafter"/>
</dbReference>
<dbReference type="GO" id="GO:0048040">
    <property type="term" value="F:UDP-glucuronate decarboxylase activity"/>
    <property type="evidence" value="ECO:0007669"/>
    <property type="project" value="TreeGrafter"/>
</dbReference>
<dbReference type="UniPathway" id="UPA00796">
    <property type="reaction ID" value="UER00771"/>
</dbReference>
<keyword evidence="4" id="KW-0456">Lyase</keyword>
<dbReference type="GO" id="GO:0070403">
    <property type="term" value="F:NAD+ binding"/>
    <property type="evidence" value="ECO:0007669"/>
    <property type="project" value="InterPro"/>
</dbReference>
<gene>
    <name evidence="6" type="ORF">EV192_12047</name>
</gene>
<dbReference type="Gene3D" id="3.40.50.720">
    <property type="entry name" value="NAD(P)-binding Rossmann-like Domain"/>
    <property type="match status" value="1"/>
</dbReference>
<dbReference type="GO" id="GO:0033320">
    <property type="term" value="P:UDP-D-xylose biosynthetic process"/>
    <property type="evidence" value="ECO:0007669"/>
    <property type="project" value="UniProtKB-UniPathway"/>
</dbReference>
<evidence type="ECO:0000313" key="6">
    <source>
        <dbReference type="EMBL" id="TCO45861.1"/>
    </source>
</evidence>
<dbReference type="PANTHER" id="PTHR43078">
    <property type="entry name" value="UDP-GLUCURONIC ACID DECARBOXYLASE-RELATED"/>
    <property type="match status" value="1"/>
</dbReference>